<sequence>MYKKCSSVKVKMSKSGSSPRKIKRVDDSVINFDSSSEEEDEEMSMEEQEKKRNLLSIEKVEDEMVVLDVAKSKEIIQIQAKYNKLRQPLYDKRSVAIKKVPNFWCNVICHHPELGPIVPEVERDCLTFLTNIDVKFFENVDDGFSIKFFFDKNPFFHNNVLVKKIQLRPIDNVADDGKRASDGKKFKPNSTSTAIDWKPGKSFLKSQQKLSLLGKRKKDVGEMTLFSWFTNNDFPFDDDIAEIFTNELWPNAMKYYYNCFEENDEGEEEEFMEEAEEQEEDDDDDGPIPIIEEVDDDDGRIPIPIIEEPDTDDDVAA</sequence>
<dbReference type="Pfam" id="PF00956">
    <property type="entry name" value="NAP"/>
    <property type="match status" value="1"/>
</dbReference>
<organism evidence="4 5">
    <name type="scientific">Orchesella dallaii</name>
    <dbReference type="NCBI Taxonomy" id="48710"/>
    <lineage>
        <taxon>Eukaryota</taxon>
        <taxon>Metazoa</taxon>
        <taxon>Ecdysozoa</taxon>
        <taxon>Arthropoda</taxon>
        <taxon>Hexapoda</taxon>
        <taxon>Collembola</taxon>
        <taxon>Entomobryomorpha</taxon>
        <taxon>Entomobryoidea</taxon>
        <taxon>Orchesellidae</taxon>
        <taxon>Orchesellinae</taxon>
        <taxon>Orchesella</taxon>
    </lineage>
</organism>
<comment type="similarity">
    <text evidence="1 2">Belongs to the nucleosome assembly protein (NAP) family.</text>
</comment>
<feature type="region of interest" description="Disordered" evidence="3">
    <location>
        <begin position="264"/>
        <end position="317"/>
    </location>
</feature>
<feature type="compositionally biased region" description="Acidic residues" evidence="3">
    <location>
        <begin position="307"/>
        <end position="317"/>
    </location>
</feature>
<dbReference type="EMBL" id="CAXLJM020000164">
    <property type="protein sequence ID" value="CAL8147192.1"/>
    <property type="molecule type" value="Genomic_DNA"/>
</dbReference>
<reference evidence="4 5" key="1">
    <citation type="submission" date="2024-08" db="EMBL/GenBank/DDBJ databases">
        <authorList>
            <person name="Cucini C."/>
            <person name="Frati F."/>
        </authorList>
    </citation>
    <scope>NUCLEOTIDE SEQUENCE [LARGE SCALE GENOMIC DNA]</scope>
</reference>
<evidence type="ECO:0000256" key="2">
    <source>
        <dbReference type="RuleBase" id="RU003876"/>
    </source>
</evidence>
<evidence type="ECO:0000256" key="1">
    <source>
        <dbReference type="ARBA" id="ARBA00009947"/>
    </source>
</evidence>
<feature type="compositionally biased region" description="Low complexity" evidence="3">
    <location>
        <begin position="1"/>
        <end position="18"/>
    </location>
</feature>
<dbReference type="InterPro" id="IPR002164">
    <property type="entry name" value="NAP_family"/>
</dbReference>
<feature type="compositionally biased region" description="Acidic residues" evidence="3">
    <location>
        <begin position="264"/>
        <end position="298"/>
    </location>
</feature>
<feature type="compositionally biased region" description="Acidic residues" evidence="3">
    <location>
        <begin position="35"/>
        <end position="46"/>
    </location>
</feature>
<protein>
    <recommendedName>
        <fullName evidence="6">Protein SET</fullName>
    </recommendedName>
</protein>
<gene>
    <name evidence="4" type="ORF">ODALV1_LOCUS31063</name>
</gene>
<dbReference type="PANTHER" id="PTHR11875">
    <property type="entry name" value="TESTIS-SPECIFIC Y-ENCODED PROTEIN"/>
    <property type="match status" value="1"/>
</dbReference>
<dbReference type="SUPFAM" id="SSF143113">
    <property type="entry name" value="NAP-like"/>
    <property type="match status" value="1"/>
</dbReference>
<keyword evidence="5" id="KW-1185">Reference proteome</keyword>
<dbReference type="Gene3D" id="3.30.1120.90">
    <property type="entry name" value="Nucleosome assembly protein"/>
    <property type="match status" value="1"/>
</dbReference>
<accession>A0ABP1S8E9</accession>
<evidence type="ECO:0008006" key="6">
    <source>
        <dbReference type="Google" id="ProtNLM"/>
    </source>
</evidence>
<feature type="region of interest" description="Disordered" evidence="3">
    <location>
        <begin position="1"/>
        <end position="48"/>
    </location>
</feature>
<dbReference type="Proteomes" id="UP001642540">
    <property type="component" value="Unassembled WGS sequence"/>
</dbReference>
<dbReference type="Gene3D" id="1.20.5.1500">
    <property type="match status" value="1"/>
</dbReference>
<evidence type="ECO:0000313" key="5">
    <source>
        <dbReference type="Proteomes" id="UP001642540"/>
    </source>
</evidence>
<comment type="caution">
    <text evidence="4">The sequence shown here is derived from an EMBL/GenBank/DDBJ whole genome shotgun (WGS) entry which is preliminary data.</text>
</comment>
<proteinExistence type="inferred from homology"/>
<evidence type="ECO:0000256" key="3">
    <source>
        <dbReference type="SAM" id="MobiDB-lite"/>
    </source>
</evidence>
<evidence type="ECO:0000313" key="4">
    <source>
        <dbReference type="EMBL" id="CAL8147192.1"/>
    </source>
</evidence>
<name>A0ABP1S8E9_9HEXA</name>
<dbReference type="InterPro" id="IPR037231">
    <property type="entry name" value="NAP-like_sf"/>
</dbReference>